<sequence length="99" mass="11178">MSEKKHFYLKLVASRPTFAMDMNNEEKAIMQQHVAYWMDLMNQGKVIVFGPVFDPNGAFGVGIVEASSEEEVKTLIDNDPASKINHYEVYPMKAVLPAK</sequence>
<dbReference type="OrthoDB" id="6928805at2"/>
<evidence type="ECO:0000313" key="3">
    <source>
        <dbReference type="EMBL" id="AFD05577.1"/>
    </source>
</evidence>
<comment type="similarity">
    <text evidence="1">Belongs to the YciI family.</text>
</comment>
<dbReference type="HOGENOM" id="CLU_164654_1_0_10"/>
<dbReference type="RefSeq" id="WP_014678805.1">
    <property type="nucleotide sequence ID" value="NC_017770.1"/>
</dbReference>
<protein>
    <recommendedName>
        <fullName evidence="2">YCII-related domain-containing protein</fullName>
    </recommendedName>
</protein>
<dbReference type="InterPro" id="IPR005545">
    <property type="entry name" value="YCII"/>
</dbReference>
<reference evidence="3" key="1">
    <citation type="submission" date="2012-02" db="EMBL/GenBank/DDBJ databases">
        <title>The complete genome of Solitalea canadensis DSM 3403.</title>
        <authorList>
            <consortium name="US DOE Joint Genome Institute (JGI-PGF)"/>
            <person name="Lucas S."/>
            <person name="Copeland A."/>
            <person name="Lapidus A."/>
            <person name="Glavina del Rio T."/>
            <person name="Dalin E."/>
            <person name="Tice H."/>
            <person name="Bruce D."/>
            <person name="Goodwin L."/>
            <person name="Pitluck S."/>
            <person name="Peters L."/>
            <person name="Ovchinnikova G."/>
            <person name="Lu M."/>
            <person name="Kyrpides N."/>
            <person name="Mavromatis K."/>
            <person name="Ivanova N."/>
            <person name="Brettin T."/>
            <person name="Detter J.C."/>
            <person name="Han C."/>
            <person name="Larimer F."/>
            <person name="Land M."/>
            <person name="Hauser L."/>
            <person name="Markowitz V."/>
            <person name="Cheng J.-F."/>
            <person name="Hugenholtz P."/>
            <person name="Woyke T."/>
            <person name="Wu D."/>
            <person name="Spring S."/>
            <person name="Schroeder M."/>
            <person name="Kopitz M."/>
            <person name="Brambilla E."/>
            <person name="Klenk H.-P."/>
            <person name="Eisen J.A."/>
        </authorList>
    </citation>
    <scope>NUCLEOTIDE SEQUENCE</scope>
    <source>
        <strain evidence="3">DSM 3403</strain>
    </source>
</reference>
<evidence type="ECO:0000256" key="1">
    <source>
        <dbReference type="ARBA" id="ARBA00007689"/>
    </source>
</evidence>
<dbReference type="Proteomes" id="UP000007590">
    <property type="component" value="Chromosome"/>
</dbReference>
<gene>
    <name evidence="3" type="ordered locus">Solca_0444</name>
</gene>
<name>H8KT06_SOLCM</name>
<dbReference type="AlphaFoldDB" id="H8KT06"/>
<dbReference type="Gene3D" id="3.30.70.1060">
    <property type="entry name" value="Dimeric alpha+beta barrel"/>
    <property type="match status" value="1"/>
</dbReference>
<feature type="domain" description="YCII-related" evidence="2">
    <location>
        <begin position="7"/>
        <end position="93"/>
    </location>
</feature>
<dbReference type="SUPFAM" id="SSF54909">
    <property type="entry name" value="Dimeric alpha+beta barrel"/>
    <property type="match status" value="1"/>
</dbReference>
<dbReference type="eggNOG" id="COG2350">
    <property type="taxonomic scope" value="Bacteria"/>
</dbReference>
<dbReference type="STRING" id="929556.Solca_0444"/>
<evidence type="ECO:0000259" key="2">
    <source>
        <dbReference type="Pfam" id="PF03795"/>
    </source>
</evidence>
<evidence type="ECO:0000313" key="4">
    <source>
        <dbReference type="Proteomes" id="UP000007590"/>
    </source>
</evidence>
<proteinExistence type="inferred from homology"/>
<organism evidence="3 4">
    <name type="scientific">Solitalea canadensis (strain ATCC 29591 / DSM 3403 / JCM 21819 / LMG 8368 / NBRC 15130 / NCIMB 12057 / USAM 9D)</name>
    <name type="common">Flexibacter canadensis</name>
    <dbReference type="NCBI Taxonomy" id="929556"/>
    <lineage>
        <taxon>Bacteria</taxon>
        <taxon>Pseudomonadati</taxon>
        <taxon>Bacteroidota</taxon>
        <taxon>Sphingobacteriia</taxon>
        <taxon>Sphingobacteriales</taxon>
        <taxon>Sphingobacteriaceae</taxon>
        <taxon>Solitalea</taxon>
    </lineage>
</organism>
<accession>H8KT06</accession>
<keyword evidence="4" id="KW-1185">Reference proteome</keyword>
<dbReference type="InterPro" id="IPR011008">
    <property type="entry name" value="Dimeric_a/b-barrel"/>
</dbReference>
<dbReference type="EMBL" id="CP003349">
    <property type="protein sequence ID" value="AFD05577.1"/>
    <property type="molecule type" value="Genomic_DNA"/>
</dbReference>
<dbReference type="KEGG" id="scn:Solca_0444"/>
<dbReference type="Pfam" id="PF03795">
    <property type="entry name" value="YCII"/>
    <property type="match status" value="1"/>
</dbReference>